<evidence type="ECO:0000313" key="2">
    <source>
        <dbReference type="EMBL" id="KXG84190.1"/>
    </source>
</evidence>
<dbReference type="Proteomes" id="UP000070498">
    <property type="component" value="Unassembled WGS sequence"/>
</dbReference>
<protein>
    <submittedName>
        <fullName evidence="2">Uncharacterized protein</fullName>
    </submittedName>
</protein>
<accession>A0A135NYE9</accession>
<gene>
    <name evidence="2" type="ORF">ATO67_14450</name>
</gene>
<evidence type="ECO:0000256" key="1">
    <source>
        <dbReference type="SAM" id="MobiDB-lite"/>
    </source>
</evidence>
<dbReference type="EMBL" id="LNUW01000038">
    <property type="protein sequence ID" value="KXG84190.1"/>
    <property type="molecule type" value="Genomic_DNA"/>
</dbReference>
<comment type="caution">
    <text evidence="2">The sequence shown here is derived from an EMBL/GenBank/DDBJ whole genome shotgun (WGS) entry which is preliminary data.</text>
</comment>
<dbReference type="STRING" id="2052828.ATO67_14450"/>
<feature type="region of interest" description="Disordered" evidence="1">
    <location>
        <begin position="55"/>
        <end position="76"/>
    </location>
</feature>
<evidence type="ECO:0000313" key="3">
    <source>
        <dbReference type="Proteomes" id="UP000070498"/>
    </source>
</evidence>
<sequence>MLGRDEFSVLIERAGLKLDDDQFEAARASYANLRVLTDLVRIPRDRRVESPHVFRVDGPAIPRPCTTDDRPSTDEV</sequence>
<keyword evidence="3" id="KW-1185">Reference proteome</keyword>
<proteinExistence type="predicted"/>
<reference evidence="2 3" key="1">
    <citation type="submission" date="2015-11" db="EMBL/GenBank/DDBJ databases">
        <title>Draft genome sequence of Agrobacterium sp. R89-1.</title>
        <authorList>
            <person name="Zahradnik J."/>
            <person name="Kyslikova E."/>
            <person name="Palyzova A."/>
            <person name="Kyslik P."/>
        </authorList>
    </citation>
    <scope>NUCLEOTIDE SEQUENCE [LARGE SCALE GENOMIC DNA]</scope>
    <source>
        <strain evidence="2 3">R89-1</strain>
    </source>
</reference>
<feature type="compositionally biased region" description="Basic and acidic residues" evidence="1">
    <location>
        <begin position="66"/>
        <end position="76"/>
    </location>
</feature>
<name>A0A135NYE9_9HYPH</name>
<dbReference type="AlphaFoldDB" id="A0A135NYE9"/>
<organism evidence="2 3">
    <name type="scientific">Agrobacterium bohemicum</name>
    <dbReference type="NCBI Taxonomy" id="2052828"/>
    <lineage>
        <taxon>Bacteria</taxon>
        <taxon>Pseudomonadati</taxon>
        <taxon>Pseudomonadota</taxon>
        <taxon>Alphaproteobacteria</taxon>
        <taxon>Hyphomicrobiales</taxon>
        <taxon>Rhizobiaceae</taxon>
        <taxon>Rhizobium/Agrobacterium group</taxon>
        <taxon>Agrobacterium</taxon>
    </lineage>
</organism>